<keyword evidence="1" id="KW-1133">Transmembrane helix</keyword>
<dbReference type="AlphaFoldDB" id="A0A8J2YVX0"/>
<keyword evidence="4" id="KW-1185">Reference proteome</keyword>
<dbReference type="EMBL" id="BMJQ01000010">
    <property type="protein sequence ID" value="GGF29462.1"/>
    <property type="molecule type" value="Genomic_DNA"/>
</dbReference>
<feature type="domain" description="2TM" evidence="2">
    <location>
        <begin position="8"/>
        <end position="59"/>
    </location>
</feature>
<dbReference type="InterPro" id="IPR025698">
    <property type="entry name" value="2TM_dom"/>
</dbReference>
<comment type="caution">
    <text evidence="3">The sequence shown here is derived from an EMBL/GenBank/DDBJ whole genome shotgun (WGS) entry which is preliminary data.</text>
</comment>
<proteinExistence type="predicted"/>
<gene>
    <name evidence="3" type="ORF">GCM10011611_39380</name>
</gene>
<accession>A0A8J2YVX0</accession>
<protein>
    <recommendedName>
        <fullName evidence="2">2TM domain-containing protein</fullName>
    </recommendedName>
</protein>
<evidence type="ECO:0000313" key="3">
    <source>
        <dbReference type="EMBL" id="GGF29462.1"/>
    </source>
</evidence>
<evidence type="ECO:0000256" key="1">
    <source>
        <dbReference type="SAM" id="Phobius"/>
    </source>
</evidence>
<keyword evidence="1" id="KW-0812">Transmembrane</keyword>
<reference evidence="3" key="2">
    <citation type="submission" date="2020-09" db="EMBL/GenBank/DDBJ databases">
        <authorList>
            <person name="Sun Q."/>
            <person name="Zhou Y."/>
        </authorList>
    </citation>
    <scope>NUCLEOTIDE SEQUENCE</scope>
    <source>
        <strain evidence="3">CGMCC 1.15725</strain>
    </source>
</reference>
<reference evidence="3" key="1">
    <citation type="journal article" date="2014" name="Int. J. Syst. Evol. Microbiol.">
        <title>Complete genome sequence of Corynebacterium casei LMG S-19264T (=DSM 44701T), isolated from a smear-ripened cheese.</title>
        <authorList>
            <consortium name="US DOE Joint Genome Institute (JGI-PGF)"/>
            <person name="Walter F."/>
            <person name="Albersmeier A."/>
            <person name="Kalinowski J."/>
            <person name="Ruckert C."/>
        </authorList>
    </citation>
    <scope>NUCLEOTIDE SEQUENCE</scope>
    <source>
        <strain evidence="3">CGMCC 1.15725</strain>
    </source>
</reference>
<organism evidence="3 4">
    <name type="scientific">Aliidongia dinghuensis</name>
    <dbReference type="NCBI Taxonomy" id="1867774"/>
    <lineage>
        <taxon>Bacteria</taxon>
        <taxon>Pseudomonadati</taxon>
        <taxon>Pseudomonadota</taxon>
        <taxon>Alphaproteobacteria</taxon>
        <taxon>Rhodospirillales</taxon>
        <taxon>Dongiaceae</taxon>
        <taxon>Aliidongia</taxon>
    </lineage>
</organism>
<name>A0A8J2YVX0_9PROT</name>
<dbReference type="RefSeq" id="WP_189048890.1">
    <property type="nucleotide sequence ID" value="NZ_BMJQ01000010.1"/>
</dbReference>
<feature type="transmembrane region" description="Helical" evidence="1">
    <location>
        <begin position="12"/>
        <end position="34"/>
    </location>
</feature>
<dbReference type="Proteomes" id="UP000646365">
    <property type="component" value="Unassembled WGS sequence"/>
</dbReference>
<feature type="transmembrane region" description="Helical" evidence="1">
    <location>
        <begin position="40"/>
        <end position="60"/>
    </location>
</feature>
<dbReference type="Pfam" id="PF13239">
    <property type="entry name" value="2TM"/>
    <property type="match status" value="1"/>
</dbReference>
<evidence type="ECO:0000313" key="4">
    <source>
        <dbReference type="Proteomes" id="UP000646365"/>
    </source>
</evidence>
<evidence type="ECO:0000259" key="2">
    <source>
        <dbReference type="Pfam" id="PF13239"/>
    </source>
</evidence>
<sequence>MNDEEGRRRLKRFLIHLGIYFAATVLLVFVNLWVMPRDLAVIWPLLFWGVILALHAARLMGLWPERRPKP</sequence>
<keyword evidence="1" id="KW-0472">Membrane</keyword>